<organism evidence="2 3">
    <name type="scientific">Arcobacter cloacae</name>
    <dbReference type="NCBI Taxonomy" id="1054034"/>
    <lineage>
        <taxon>Bacteria</taxon>
        <taxon>Pseudomonadati</taxon>
        <taxon>Campylobacterota</taxon>
        <taxon>Epsilonproteobacteria</taxon>
        <taxon>Campylobacterales</taxon>
        <taxon>Arcobacteraceae</taxon>
        <taxon>Arcobacter</taxon>
    </lineage>
</organism>
<dbReference type="Gene3D" id="3.90.550.10">
    <property type="entry name" value="Spore Coat Polysaccharide Biosynthesis Protein SpsA, Chain A"/>
    <property type="match status" value="1"/>
</dbReference>
<dbReference type="PANTHER" id="PTHR43685">
    <property type="entry name" value="GLYCOSYLTRANSFERASE"/>
    <property type="match status" value="1"/>
</dbReference>
<name>A0A6M8NGX9_9BACT</name>
<comment type="caution">
    <text evidence="2">The sequence shown here is derived from an EMBL/GenBank/DDBJ whole genome shotgun (WGS) entry which is preliminary data.</text>
</comment>
<dbReference type="InterPro" id="IPR050834">
    <property type="entry name" value="Glycosyltransf_2"/>
</dbReference>
<evidence type="ECO:0000313" key="3">
    <source>
        <dbReference type="Proteomes" id="UP000290378"/>
    </source>
</evidence>
<gene>
    <name evidence="2" type="ORF">CP963_12285</name>
</gene>
<sequence>MKLIYILLATYNGEKYLRDQLDSLLKQTYQNWVLWIHDDNSNDNTVNIIREYERKYPSKIEFLDDDISTGGAKENFSYLIQKIDNNFDYVMFCDQDDIWLDDKIKKTLLKMEEVDRNFQKSPIVIFTDLIVVDQNLKILAESMWKYQKVKPIFSQDIYRLATCNVITGCTMMLNKLAIREYNFSKNALMHDWSIALQVLKIGGKIAYVNEGLILYRQHSFNVCGAKNITLISYLNHIRQFNNSLEANLSNYNMLKELQIFTNIFSFIFSKIKTIYFRFIKK</sequence>
<dbReference type="RefSeq" id="WP_129014462.1">
    <property type="nucleotide sequence ID" value="NZ_CBCSEI010000023.1"/>
</dbReference>
<dbReference type="Proteomes" id="UP000290378">
    <property type="component" value="Unassembled WGS sequence"/>
</dbReference>
<feature type="domain" description="Glycosyltransferase 2-like" evidence="1">
    <location>
        <begin position="6"/>
        <end position="127"/>
    </location>
</feature>
<keyword evidence="3" id="KW-1185">Reference proteome</keyword>
<reference evidence="2 3" key="1">
    <citation type="submission" date="2017-09" db="EMBL/GenBank/DDBJ databases">
        <title>Genomics of the genus Arcobacter.</title>
        <authorList>
            <person name="Perez-Cataluna A."/>
            <person name="Figueras M.J."/>
            <person name="Salas-Masso N."/>
        </authorList>
    </citation>
    <scope>NUCLEOTIDE SEQUENCE [LARGE SCALE GENOMIC DNA]</scope>
    <source>
        <strain evidence="2 3">CECT 7834</strain>
    </source>
</reference>
<dbReference type="GO" id="GO:0016740">
    <property type="term" value="F:transferase activity"/>
    <property type="evidence" value="ECO:0007669"/>
    <property type="project" value="UniProtKB-KW"/>
</dbReference>
<dbReference type="Pfam" id="PF00535">
    <property type="entry name" value="Glycos_transf_2"/>
    <property type="match status" value="1"/>
</dbReference>
<protein>
    <submittedName>
        <fullName evidence="2">Glycosyl transferase family 2</fullName>
    </submittedName>
</protein>
<dbReference type="InterPro" id="IPR001173">
    <property type="entry name" value="Glyco_trans_2-like"/>
</dbReference>
<evidence type="ECO:0000259" key="1">
    <source>
        <dbReference type="Pfam" id="PF00535"/>
    </source>
</evidence>
<dbReference type="PANTHER" id="PTHR43685:SF2">
    <property type="entry name" value="GLYCOSYLTRANSFERASE 2-LIKE DOMAIN-CONTAINING PROTEIN"/>
    <property type="match status" value="1"/>
</dbReference>
<proteinExistence type="predicted"/>
<dbReference type="InterPro" id="IPR029044">
    <property type="entry name" value="Nucleotide-diphossugar_trans"/>
</dbReference>
<keyword evidence="2" id="KW-0808">Transferase</keyword>
<dbReference type="AlphaFoldDB" id="A0A6M8NGX9"/>
<dbReference type="SUPFAM" id="SSF53448">
    <property type="entry name" value="Nucleotide-diphospho-sugar transferases"/>
    <property type="match status" value="1"/>
</dbReference>
<evidence type="ECO:0000313" key="2">
    <source>
        <dbReference type="EMBL" id="RXI37587.1"/>
    </source>
</evidence>
<dbReference type="EMBL" id="NXII01000025">
    <property type="protein sequence ID" value="RXI37587.1"/>
    <property type="molecule type" value="Genomic_DNA"/>
</dbReference>
<dbReference type="CDD" id="cd04196">
    <property type="entry name" value="GT_2_like_d"/>
    <property type="match status" value="1"/>
</dbReference>
<accession>A0A6M8NGX9</accession>